<name>A0A423W2P8_CYTCH</name>
<keyword evidence="2" id="KW-1185">Reference proteome</keyword>
<gene>
    <name evidence="1" type="ORF">VSDG_04557</name>
</gene>
<dbReference type="EMBL" id="LJZO01000016">
    <property type="protein sequence ID" value="ROV97597.1"/>
    <property type="molecule type" value="Genomic_DNA"/>
</dbReference>
<dbReference type="OrthoDB" id="5219525at2759"/>
<organism evidence="1 2">
    <name type="scientific">Cytospora chrysosperma</name>
    <name type="common">Cytospora canker fungus</name>
    <name type="synonym">Sphaeria chrysosperma</name>
    <dbReference type="NCBI Taxonomy" id="252740"/>
    <lineage>
        <taxon>Eukaryota</taxon>
        <taxon>Fungi</taxon>
        <taxon>Dikarya</taxon>
        <taxon>Ascomycota</taxon>
        <taxon>Pezizomycotina</taxon>
        <taxon>Sordariomycetes</taxon>
        <taxon>Sordariomycetidae</taxon>
        <taxon>Diaporthales</taxon>
        <taxon>Cytosporaceae</taxon>
        <taxon>Cytospora</taxon>
    </lineage>
</organism>
<accession>A0A423W2P8</accession>
<reference evidence="1 2" key="1">
    <citation type="submission" date="2015-09" db="EMBL/GenBank/DDBJ databases">
        <title>Host preference determinants of Valsa canker pathogens revealed by comparative genomics.</title>
        <authorList>
            <person name="Yin Z."/>
            <person name="Huang L."/>
        </authorList>
    </citation>
    <scope>NUCLEOTIDE SEQUENCE [LARGE SCALE GENOMIC DNA]</scope>
    <source>
        <strain evidence="1 2">YSFL</strain>
    </source>
</reference>
<dbReference type="AlphaFoldDB" id="A0A423W2P8"/>
<evidence type="ECO:0000313" key="1">
    <source>
        <dbReference type="EMBL" id="ROV97597.1"/>
    </source>
</evidence>
<proteinExistence type="predicted"/>
<evidence type="ECO:0000313" key="2">
    <source>
        <dbReference type="Proteomes" id="UP000284375"/>
    </source>
</evidence>
<protein>
    <submittedName>
        <fullName evidence="1">Uncharacterized protein</fullName>
    </submittedName>
</protein>
<dbReference type="Proteomes" id="UP000284375">
    <property type="component" value="Unassembled WGS sequence"/>
</dbReference>
<sequence>MGNRTFSTNSTVYSDKEVGDYKHPPNCLPLRLFALLQWWETHQLRRDHRKIEKLRKTIDRDRKDVQDSLDGWELHRTTWQRRAEAWKKGEDISVEERQAGRFAYDTAYRYIVTVVGPISGTRAVIVDFRTPEGREGALQWYEARYQTCTRNGKRFLGHYDSWEEEYEEYMYILAKSRDRADQASLRRTLLHGVPRVYWAVATAKRLPN</sequence>
<comment type="caution">
    <text evidence="1">The sequence shown here is derived from an EMBL/GenBank/DDBJ whole genome shotgun (WGS) entry which is preliminary data.</text>
</comment>